<dbReference type="EMBL" id="NBIV01000069">
    <property type="protein sequence ID" value="PXF45130.1"/>
    <property type="molecule type" value="Genomic_DNA"/>
</dbReference>
<evidence type="ECO:0000313" key="4">
    <source>
        <dbReference type="Proteomes" id="UP000247409"/>
    </source>
</evidence>
<dbReference type="SUPFAM" id="SSF56317">
    <property type="entry name" value="Carbon-nitrogen hydrolase"/>
    <property type="match status" value="1"/>
</dbReference>
<proteinExistence type="predicted"/>
<evidence type="ECO:0000259" key="2">
    <source>
        <dbReference type="PROSITE" id="PS50263"/>
    </source>
</evidence>
<evidence type="ECO:0000313" key="3">
    <source>
        <dbReference type="EMBL" id="PXF45130.1"/>
    </source>
</evidence>
<dbReference type="STRING" id="448386.A0A2V3IVG5"/>
<accession>A0A2V3IVG5</accession>
<dbReference type="GO" id="GO:0006541">
    <property type="term" value="P:glutamine metabolic process"/>
    <property type="evidence" value="ECO:0007669"/>
    <property type="project" value="TreeGrafter"/>
</dbReference>
<dbReference type="PANTHER" id="PTHR23088:SF30">
    <property type="entry name" value="OMEGA-AMIDASE NIT2"/>
    <property type="match status" value="1"/>
</dbReference>
<dbReference type="AlphaFoldDB" id="A0A2V3IVG5"/>
<dbReference type="CDD" id="cd07572">
    <property type="entry name" value="nit"/>
    <property type="match status" value="1"/>
</dbReference>
<dbReference type="PANTHER" id="PTHR23088">
    <property type="entry name" value="NITRILASE-RELATED"/>
    <property type="match status" value="1"/>
</dbReference>
<dbReference type="GO" id="GO:0005739">
    <property type="term" value="C:mitochondrion"/>
    <property type="evidence" value="ECO:0007669"/>
    <property type="project" value="TreeGrafter"/>
</dbReference>
<dbReference type="InterPro" id="IPR003010">
    <property type="entry name" value="C-N_Hydrolase"/>
</dbReference>
<dbReference type="GO" id="GO:0006528">
    <property type="term" value="P:asparagine metabolic process"/>
    <property type="evidence" value="ECO:0007669"/>
    <property type="project" value="TreeGrafter"/>
</dbReference>
<feature type="domain" description="CN hydrolase" evidence="2">
    <location>
        <begin position="8"/>
        <end position="267"/>
    </location>
</feature>
<comment type="caution">
    <text evidence="3">The sequence shown here is derived from an EMBL/GenBank/DDBJ whole genome shotgun (WGS) entry which is preliminary data.</text>
</comment>
<dbReference type="PROSITE" id="PS50263">
    <property type="entry name" value="CN_HYDROLASE"/>
    <property type="match status" value="1"/>
</dbReference>
<protein>
    <submittedName>
        <fullName evidence="3">Omega-amidase NIT2-B</fullName>
    </submittedName>
</protein>
<keyword evidence="1" id="KW-0378">Hydrolase</keyword>
<dbReference type="Pfam" id="PF00795">
    <property type="entry name" value="CN_hydrolase"/>
    <property type="match status" value="1"/>
</dbReference>
<dbReference type="InterPro" id="IPR036526">
    <property type="entry name" value="C-N_Hydrolase_sf"/>
</dbReference>
<dbReference type="OrthoDB" id="10250282at2759"/>
<sequence>MSAESQAFKLALCQMLVTDDKTANLEKAADFLRRAKQADAKIAVLPECFQCPYDTACFRAYSETLPDPPYPVSKQHESPSLKVLQDLAQETGMYIVGGSVPEISEGKVYNTSMTVSPTGGLIAKHRKTHLFDIDVPGGIKFKESDALTAGDSATAFHIPELSLTAGVAICYDMRFPELAMVQARQLNASLLIYPGAFNLTTGPAHWELLIRARALDNQVFVAACSPARATSGDGYKAWGHSMVVDPWGKVVASTEEKESLVIADIHLSRVEQVRKAIPTSKQRRRDVYTLEYLK</sequence>
<name>A0A2V3IVG5_9FLOR</name>
<dbReference type="Proteomes" id="UP000247409">
    <property type="component" value="Unassembled WGS sequence"/>
</dbReference>
<gene>
    <name evidence="3" type="ORF">BWQ96_05104</name>
</gene>
<dbReference type="GO" id="GO:0006107">
    <property type="term" value="P:oxaloacetate metabolic process"/>
    <property type="evidence" value="ECO:0007669"/>
    <property type="project" value="TreeGrafter"/>
</dbReference>
<organism evidence="3 4">
    <name type="scientific">Gracilariopsis chorda</name>
    <dbReference type="NCBI Taxonomy" id="448386"/>
    <lineage>
        <taxon>Eukaryota</taxon>
        <taxon>Rhodophyta</taxon>
        <taxon>Florideophyceae</taxon>
        <taxon>Rhodymeniophycidae</taxon>
        <taxon>Gracilariales</taxon>
        <taxon>Gracilariaceae</taxon>
        <taxon>Gracilariopsis</taxon>
    </lineage>
</organism>
<reference evidence="3 4" key="1">
    <citation type="journal article" date="2018" name="Mol. Biol. Evol.">
        <title>Analysis of the draft genome of the red seaweed Gracilariopsis chorda provides insights into genome size evolution in Rhodophyta.</title>
        <authorList>
            <person name="Lee J."/>
            <person name="Yang E.C."/>
            <person name="Graf L."/>
            <person name="Yang J.H."/>
            <person name="Qiu H."/>
            <person name="Zel Zion U."/>
            <person name="Chan C.X."/>
            <person name="Stephens T.G."/>
            <person name="Weber A.P.M."/>
            <person name="Boo G.H."/>
            <person name="Boo S.M."/>
            <person name="Kim K.M."/>
            <person name="Shin Y."/>
            <person name="Jung M."/>
            <person name="Lee S.J."/>
            <person name="Yim H.S."/>
            <person name="Lee J.H."/>
            <person name="Bhattacharya D."/>
            <person name="Yoon H.S."/>
        </authorList>
    </citation>
    <scope>NUCLEOTIDE SEQUENCE [LARGE SCALE GENOMIC DNA]</scope>
    <source>
        <strain evidence="3 4">SKKU-2015</strain>
        <tissue evidence="3">Whole body</tissue>
    </source>
</reference>
<evidence type="ECO:0000256" key="1">
    <source>
        <dbReference type="ARBA" id="ARBA00022801"/>
    </source>
</evidence>
<dbReference type="Gene3D" id="3.60.110.10">
    <property type="entry name" value="Carbon-nitrogen hydrolase"/>
    <property type="match status" value="1"/>
</dbReference>
<dbReference type="GO" id="GO:0050152">
    <property type="term" value="F:omega-amidase activity"/>
    <property type="evidence" value="ECO:0007669"/>
    <property type="project" value="TreeGrafter"/>
</dbReference>
<dbReference type="InterPro" id="IPR045254">
    <property type="entry name" value="Nit1/2_C-N_Hydrolase"/>
</dbReference>
<keyword evidence="4" id="KW-1185">Reference proteome</keyword>